<dbReference type="PANTHER" id="PTHR48006">
    <property type="entry name" value="LEUCINE-RICH REPEAT-CONTAINING PROTEIN DDB_G0281931-RELATED"/>
    <property type="match status" value="1"/>
</dbReference>
<name>A0A166EXA7_DAUCS</name>
<dbReference type="InterPro" id="IPR032675">
    <property type="entry name" value="LRR_dom_sf"/>
</dbReference>
<dbReference type="EMBL" id="LNRQ01000002">
    <property type="protein sequence ID" value="KZN07088.1"/>
    <property type="molecule type" value="Genomic_DNA"/>
</dbReference>
<evidence type="ECO:0000259" key="4">
    <source>
        <dbReference type="Pfam" id="PF23598"/>
    </source>
</evidence>
<gene>
    <name evidence="5" type="ORF">DCAR_007925</name>
</gene>
<feature type="compositionally biased region" description="Polar residues" evidence="3">
    <location>
        <begin position="456"/>
        <end position="473"/>
    </location>
</feature>
<feature type="compositionally biased region" description="Low complexity" evidence="3">
    <location>
        <begin position="474"/>
        <end position="485"/>
    </location>
</feature>
<dbReference type="GO" id="GO:0016020">
    <property type="term" value="C:membrane"/>
    <property type="evidence" value="ECO:0007669"/>
    <property type="project" value="UniProtKB-SubCell"/>
</dbReference>
<evidence type="ECO:0000313" key="5">
    <source>
        <dbReference type="EMBL" id="KZN07088.1"/>
    </source>
</evidence>
<evidence type="ECO:0000256" key="3">
    <source>
        <dbReference type="SAM" id="MobiDB-lite"/>
    </source>
</evidence>
<protein>
    <recommendedName>
        <fullName evidence="4">Disease resistance R13L4/SHOC-2-like LRR domain-containing protein</fullName>
    </recommendedName>
</protein>
<keyword evidence="2" id="KW-0677">Repeat</keyword>
<dbReference type="AlphaFoldDB" id="A0A166EXA7"/>
<dbReference type="Gramene" id="KZN07088">
    <property type="protein sequence ID" value="KZN07088"/>
    <property type="gene ID" value="DCAR_007925"/>
</dbReference>
<accession>A0A166EXA7</accession>
<feature type="domain" description="Disease resistance R13L4/SHOC-2-like LRR" evidence="4">
    <location>
        <begin position="109"/>
        <end position="222"/>
    </location>
</feature>
<reference evidence="5" key="1">
    <citation type="journal article" date="2016" name="Nat. Genet.">
        <title>A high-quality carrot genome assembly provides new insights into carotenoid accumulation and asterid genome evolution.</title>
        <authorList>
            <person name="Iorizzo M."/>
            <person name="Ellison S."/>
            <person name="Senalik D."/>
            <person name="Zeng P."/>
            <person name="Satapoomin P."/>
            <person name="Huang J."/>
            <person name="Bowman M."/>
            <person name="Iovene M."/>
            <person name="Sanseverino W."/>
            <person name="Cavagnaro P."/>
            <person name="Yildiz M."/>
            <person name="Macko-Podgorni A."/>
            <person name="Moranska E."/>
            <person name="Grzebelus E."/>
            <person name="Grzebelus D."/>
            <person name="Ashrafi H."/>
            <person name="Zheng Z."/>
            <person name="Cheng S."/>
            <person name="Spooner D."/>
            <person name="Van Deynze A."/>
            <person name="Simon P."/>
        </authorList>
    </citation>
    <scope>NUCLEOTIDE SEQUENCE [LARGE SCALE GENOMIC DNA]</scope>
    <source>
        <tissue evidence="5">Leaf</tissue>
    </source>
</reference>
<feature type="region of interest" description="Disordered" evidence="3">
    <location>
        <begin position="456"/>
        <end position="498"/>
    </location>
</feature>
<dbReference type="InterPro" id="IPR001611">
    <property type="entry name" value="Leu-rich_rpt"/>
</dbReference>
<dbReference type="Gene3D" id="3.80.10.10">
    <property type="entry name" value="Ribonuclease Inhibitor"/>
    <property type="match status" value="3"/>
</dbReference>
<dbReference type="GO" id="GO:0004674">
    <property type="term" value="F:protein serine/threonine kinase activity"/>
    <property type="evidence" value="ECO:0007669"/>
    <property type="project" value="TreeGrafter"/>
</dbReference>
<organism evidence="5">
    <name type="scientific">Daucus carota subsp. sativus</name>
    <name type="common">Carrot</name>
    <dbReference type="NCBI Taxonomy" id="79200"/>
    <lineage>
        <taxon>Eukaryota</taxon>
        <taxon>Viridiplantae</taxon>
        <taxon>Streptophyta</taxon>
        <taxon>Embryophyta</taxon>
        <taxon>Tracheophyta</taxon>
        <taxon>Spermatophyta</taxon>
        <taxon>Magnoliopsida</taxon>
        <taxon>eudicotyledons</taxon>
        <taxon>Gunneridae</taxon>
        <taxon>Pentapetalae</taxon>
        <taxon>asterids</taxon>
        <taxon>campanulids</taxon>
        <taxon>Apiales</taxon>
        <taxon>Apiaceae</taxon>
        <taxon>Apioideae</taxon>
        <taxon>Scandiceae</taxon>
        <taxon>Daucinae</taxon>
        <taxon>Daucus</taxon>
        <taxon>Daucus sect. Daucus</taxon>
    </lineage>
</organism>
<dbReference type="Gene3D" id="1.10.510.10">
    <property type="entry name" value="Transferase(Phosphotransferase) domain 1"/>
    <property type="match status" value="1"/>
</dbReference>
<dbReference type="SUPFAM" id="SSF52058">
    <property type="entry name" value="L domain-like"/>
    <property type="match status" value="1"/>
</dbReference>
<dbReference type="FunFam" id="3.80.10.10:FF:000452">
    <property type="entry name" value="Probable LRR receptor-like serine/threonine-protein kinase RFK1"/>
    <property type="match status" value="1"/>
</dbReference>
<evidence type="ECO:0000256" key="2">
    <source>
        <dbReference type="ARBA" id="ARBA00022737"/>
    </source>
</evidence>
<dbReference type="InterPro" id="IPR051824">
    <property type="entry name" value="LRR_Rcpt-Like_S/T_Kinase"/>
</dbReference>
<dbReference type="OMA" id="CHVVEMR"/>
<proteinExistence type="predicted"/>
<dbReference type="FunFam" id="3.80.10.10:FF:000433">
    <property type="entry name" value="Putative LRR receptor-like serine/threonine-protein kinase isoform A"/>
    <property type="match status" value="1"/>
</dbReference>
<dbReference type="Pfam" id="PF00560">
    <property type="entry name" value="LRR_1"/>
    <property type="match status" value="1"/>
</dbReference>
<dbReference type="STRING" id="79200.A0A166EXA7"/>
<dbReference type="Pfam" id="PF23598">
    <property type="entry name" value="LRR_14"/>
    <property type="match status" value="1"/>
</dbReference>
<dbReference type="PANTHER" id="PTHR48006:SF72">
    <property type="entry name" value="LRR RECEPTOR-LIKE SERINE_THREONINE-PROTEIN KINASE RFK1-RELATED"/>
    <property type="match status" value="1"/>
</dbReference>
<sequence>MGATYWKFNGDLCQIEIVGTTPTKPEGSESSVDCECDFDNSTTCHVVRIVLKRYNLPGVLPPQLVKLHYLREVDFAYNYLSGTIPPEWGSTQLTLISLLVNRLSGKIPKELGNITTLKYLTLEANEFSGTLPAEFQNLQNLETLMLSSNQFSGRLPATLAGLKNLTDFRINDNNFSGPIPEFIQSWNLLTRLEMCGSGLEGPIPSNISVLEKLIDLRITDIKSPIQQFPDLSRITGIIRLVLRSCNLSGEFPPYIWQMQLVEVVDASFNRLVGEIPNDISGKSLRMVFLAGNMLSGNIPESILKDGFSVDLSYNNFTWQGPGQPTCRSNMNYYINLFKSSSTGNPFISSASVTGGEFFHAQKISPVLDACHLQASKKFEELVDKILGSKVDKEEAERMVKVALLCTNATPSIRPIMSEVVSMLEGQLPIPDTIPETNTNSDDLRFKALRDFHQGTQSQSFFTRSQTAKQTTFHTQSSVQRSSSTSMEETLEIQQDTRT</sequence>
<dbReference type="InterPro" id="IPR055414">
    <property type="entry name" value="LRR_R13L4/SHOC2-like"/>
</dbReference>
<evidence type="ECO:0000256" key="1">
    <source>
        <dbReference type="ARBA" id="ARBA00004479"/>
    </source>
</evidence>
<comment type="caution">
    <text evidence="5">The sequence shown here is derived from an EMBL/GenBank/DDBJ whole genome shotgun (WGS) entry which is preliminary data.</text>
</comment>
<comment type="subcellular location">
    <subcellularLocation>
        <location evidence="1">Membrane</location>
        <topology evidence="1">Single-pass type I membrane protein</topology>
    </subcellularLocation>
</comment>